<evidence type="ECO:0000313" key="6">
    <source>
        <dbReference type="Proteomes" id="UP000694864"/>
    </source>
</evidence>
<evidence type="ECO:0000256" key="3">
    <source>
        <dbReference type="PROSITE-ProRule" id="PRU00357"/>
    </source>
</evidence>
<dbReference type="PROSITE" id="PS51017">
    <property type="entry name" value="CCT"/>
    <property type="match status" value="1"/>
</dbReference>
<proteinExistence type="predicted"/>
<keyword evidence="6" id="KW-1185">Reference proteome</keyword>
<dbReference type="GeneID" id="104726272"/>
<keyword evidence="2 3" id="KW-0539">Nucleus</keyword>
<feature type="domain" description="CCT" evidence="5">
    <location>
        <begin position="415"/>
        <end position="457"/>
    </location>
</feature>
<dbReference type="PANTHER" id="PTHR31874">
    <property type="entry name" value="CCT MOTIF FAMILY PROTEIN, EXPRESSED"/>
    <property type="match status" value="1"/>
</dbReference>
<accession>A0ABM1QNW9</accession>
<gene>
    <name evidence="7" type="primary">LOC104726272</name>
</gene>
<organism evidence="6 7">
    <name type="scientific">Camelina sativa</name>
    <name type="common">False flax</name>
    <name type="synonym">Myagrum sativum</name>
    <dbReference type="NCBI Taxonomy" id="90675"/>
    <lineage>
        <taxon>Eukaryota</taxon>
        <taxon>Viridiplantae</taxon>
        <taxon>Streptophyta</taxon>
        <taxon>Embryophyta</taxon>
        <taxon>Tracheophyta</taxon>
        <taxon>Spermatophyta</taxon>
        <taxon>Magnoliopsida</taxon>
        <taxon>eudicotyledons</taxon>
        <taxon>Gunneridae</taxon>
        <taxon>Pentapetalae</taxon>
        <taxon>rosids</taxon>
        <taxon>malvids</taxon>
        <taxon>Brassicales</taxon>
        <taxon>Brassicaceae</taxon>
        <taxon>Camelineae</taxon>
        <taxon>Camelina</taxon>
    </lineage>
</organism>
<evidence type="ECO:0000259" key="5">
    <source>
        <dbReference type="PROSITE" id="PS51017"/>
    </source>
</evidence>
<protein>
    <submittedName>
        <fullName evidence="7">Protein CHLOROPLAST IMPORT APPARATUS 2-like</fullName>
    </submittedName>
</protein>
<dbReference type="InterPro" id="IPR052453">
    <property type="entry name" value="CONSTANS-like_ZF"/>
</dbReference>
<evidence type="ECO:0000256" key="2">
    <source>
        <dbReference type="ARBA" id="ARBA00023242"/>
    </source>
</evidence>
<dbReference type="RefSeq" id="XP_019088457.1">
    <property type="nucleotide sequence ID" value="XM_019232912.1"/>
</dbReference>
<feature type="region of interest" description="Disordered" evidence="4">
    <location>
        <begin position="22"/>
        <end position="66"/>
    </location>
</feature>
<comment type="subcellular location">
    <subcellularLocation>
        <location evidence="1 3">Nucleus</location>
    </subcellularLocation>
</comment>
<feature type="compositionally biased region" description="Low complexity" evidence="4">
    <location>
        <begin position="329"/>
        <end position="347"/>
    </location>
</feature>
<evidence type="ECO:0000313" key="7">
    <source>
        <dbReference type="RefSeq" id="XP_019088457.1"/>
    </source>
</evidence>
<feature type="compositionally biased region" description="Basic residues" evidence="4">
    <location>
        <begin position="56"/>
        <end position="65"/>
    </location>
</feature>
<reference evidence="6" key="1">
    <citation type="journal article" date="2014" name="Nat. Commun.">
        <title>The emerging biofuel crop Camelina sativa retains a highly undifferentiated hexaploid genome structure.</title>
        <authorList>
            <person name="Kagale S."/>
            <person name="Koh C."/>
            <person name="Nixon J."/>
            <person name="Bollina V."/>
            <person name="Clarke W.E."/>
            <person name="Tuteja R."/>
            <person name="Spillane C."/>
            <person name="Robinson S.J."/>
            <person name="Links M.G."/>
            <person name="Clarke C."/>
            <person name="Higgins E.E."/>
            <person name="Huebert T."/>
            <person name="Sharpe A.G."/>
            <person name="Parkin I.A."/>
        </authorList>
    </citation>
    <scope>NUCLEOTIDE SEQUENCE [LARGE SCALE GENOMIC DNA]</scope>
    <source>
        <strain evidence="6">cv. DH55</strain>
    </source>
</reference>
<dbReference type="Pfam" id="PF06203">
    <property type="entry name" value="CCT"/>
    <property type="match status" value="1"/>
</dbReference>
<feature type="region of interest" description="Disordered" evidence="4">
    <location>
        <begin position="444"/>
        <end position="467"/>
    </location>
</feature>
<feature type="compositionally biased region" description="Low complexity" evidence="4">
    <location>
        <begin position="25"/>
        <end position="49"/>
    </location>
</feature>
<feature type="region of interest" description="Disordered" evidence="4">
    <location>
        <begin position="326"/>
        <end position="360"/>
    </location>
</feature>
<dbReference type="Proteomes" id="UP000694864">
    <property type="component" value="Chromosome 11"/>
</dbReference>
<feature type="compositionally biased region" description="Low complexity" evidence="4">
    <location>
        <begin position="89"/>
        <end position="101"/>
    </location>
</feature>
<reference evidence="7" key="2">
    <citation type="submission" date="2025-08" db="UniProtKB">
        <authorList>
            <consortium name="RefSeq"/>
        </authorList>
    </citation>
    <scope>IDENTIFICATION</scope>
    <source>
        <tissue evidence="7">Leaf</tissue>
    </source>
</reference>
<evidence type="ECO:0000256" key="4">
    <source>
        <dbReference type="SAM" id="MobiDB-lite"/>
    </source>
</evidence>
<dbReference type="InterPro" id="IPR010402">
    <property type="entry name" value="CCT_domain"/>
</dbReference>
<sequence length="467" mass="51358">MTACISSGGGGAAAAYSFELEKVKSPPSSSTTTTRATSPSSTISESSNSPLAISTRKPRTQRKRPNQTYNEAAALLSSAYPNIFSSNLSTSSKQKKTSSNSHHLYGTTNVKSPLLSDTDDSSDLLLPYESIEEPDFLFHHHHHPTIQSKSEFFSSSELKEVNSGGGGSYVYQIEKLDFSDEFDAESILDEEIEEGIDSIMGTVVESNSNLGIYESRVPANNRGGGRSSNRIGKLEQQLMMINSWNRSSSNNGFKLPLGLGLKGALRENHDPNLYKFHTVDFEQISPRIQTETAIAVATVDDDEKKSIGGGEKSKKTTTKKKKKMAALVTESKSSSAEETITTTTTTTAEEETTRSCEKRTTTGPLLKLDYDGVLEAWSDKTSPFPDDILGTEAATGIDVNARLAQIDLFGDSGMREASVLRYKEKRRTRLFSKKIRYQVRKLNADQRPRMKGRFVRRPNESTPSGQR</sequence>
<dbReference type="PANTHER" id="PTHR31874:SF10">
    <property type="entry name" value="PROTEIN CHLOROPLAST IMPORT APPARATUS 2"/>
    <property type="match status" value="1"/>
</dbReference>
<feature type="compositionally biased region" description="Basic and acidic residues" evidence="4">
    <location>
        <begin position="302"/>
        <end position="314"/>
    </location>
</feature>
<name>A0ABM1QNW9_CAMSA</name>
<evidence type="ECO:0000256" key="1">
    <source>
        <dbReference type="ARBA" id="ARBA00004123"/>
    </source>
</evidence>
<feature type="region of interest" description="Disordered" evidence="4">
    <location>
        <begin position="302"/>
        <end position="321"/>
    </location>
</feature>
<feature type="compositionally biased region" description="Basic and acidic residues" evidence="4">
    <location>
        <begin position="351"/>
        <end position="360"/>
    </location>
</feature>
<feature type="region of interest" description="Disordered" evidence="4">
    <location>
        <begin position="89"/>
        <end position="113"/>
    </location>
</feature>